<keyword evidence="2" id="KW-1185">Reference proteome</keyword>
<comment type="caution">
    <text evidence="1">The sequence shown here is derived from an EMBL/GenBank/DDBJ whole genome shotgun (WGS) entry which is preliminary data.</text>
</comment>
<organism evidence="1 2">
    <name type="scientific">Chitinophaga solisilvae</name>
    <dbReference type="NCBI Taxonomy" id="1233460"/>
    <lineage>
        <taxon>Bacteria</taxon>
        <taxon>Pseudomonadati</taxon>
        <taxon>Bacteroidota</taxon>
        <taxon>Chitinophagia</taxon>
        <taxon>Chitinophagales</taxon>
        <taxon>Chitinophagaceae</taxon>
        <taxon>Chitinophaga</taxon>
    </lineage>
</organism>
<evidence type="ECO:0000313" key="1">
    <source>
        <dbReference type="EMBL" id="NSL90393.1"/>
    </source>
</evidence>
<dbReference type="RefSeq" id="WP_127041051.1">
    <property type="nucleotide sequence ID" value="NZ_JAABOK010000005.1"/>
</dbReference>
<gene>
    <name evidence="1" type="ORF">ECE50_026460</name>
</gene>
<reference evidence="1" key="1">
    <citation type="submission" date="2020-05" db="EMBL/GenBank/DDBJ databases">
        <title>Chitinophaga laudate sp. nov., isolated from a tropical peat swamp.</title>
        <authorList>
            <person name="Goh C.B.S."/>
            <person name="Lee M.S."/>
            <person name="Parimannan S."/>
            <person name="Pasbakhsh P."/>
            <person name="Yule C.M."/>
            <person name="Rajandas H."/>
            <person name="Loke S."/>
            <person name="Croft L."/>
            <person name="Tan J.B.L."/>
        </authorList>
    </citation>
    <scope>NUCLEOTIDE SEQUENCE</scope>
    <source>
        <strain evidence="1">Mgbs1</strain>
    </source>
</reference>
<dbReference type="EMBL" id="RIAR02000001">
    <property type="protein sequence ID" value="NSL90393.1"/>
    <property type="molecule type" value="Genomic_DNA"/>
</dbReference>
<name>A0A3S1B003_9BACT</name>
<dbReference type="AlphaFoldDB" id="A0A3S1B003"/>
<dbReference type="Pfam" id="PF18962">
    <property type="entry name" value="Por_Secre_tail"/>
    <property type="match status" value="1"/>
</dbReference>
<proteinExistence type="predicted"/>
<dbReference type="NCBIfam" id="TIGR04183">
    <property type="entry name" value="Por_Secre_tail"/>
    <property type="match status" value="1"/>
</dbReference>
<dbReference type="InterPro" id="IPR026444">
    <property type="entry name" value="Secre_tail"/>
</dbReference>
<sequence length="114" mass="12463">MTKLIMPVIVTAALLSGVKTPAAGRSCRQGIDSLVNSARSITAFPNPVAASLRVQSVKRIRELVIYAMDGRQVKQFRKPGNDNMMRVADLQQGPYLLRATFEDGTGTSKMIIKQ</sequence>
<dbReference type="Proteomes" id="UP000281028">
    <property type="component" value="Unassembled WGS sequence"/>
</dbReference>
<dbReference type="OrthoDB" id="675680at2"/>
<protein>
    <submittedName>
        <fullName evidence="1">T9SS type A sorting domain-containing protein</fullName>
    </submittedName>
</protein>
<evidence type="ECO:0000313" key="2">
    <source>
        <dbReference type="Proteomes" id="UP000281028"/>
    </source>
</evidence>
<accession>A0A3S1B003</accession>